<reference evidence="1" key="1">
    <citation type="submission" date="2021-12" db="EMBL/GenBank/DDBJ databases">
        <authorList>
            <person name="Cha I.-T."/>
            <person name="Lee K.-E."/>
            <person name="Park S.-J."/>
        </authorList>
    </citation>
    <scope>NUCLEOTIDE SEQUENCE</scope>
    <source>
        <strain evidence="1">YSM-43</strain>
    </source>
</reference>
<dbReference type="RefSeq" id="WP_246918560.1">
    <property type="nucleotide sequence ID" value="NZ_CP090145.1"/>
</dbReference>
<reference evidence="1" key="2">
    <citation type="submission" date="2022-04" db="EMBL/GenBank/DDBJ databases">
        <title>Complete Genome Sequence of Flavobacterium sediminilitoris YSM-43, Isolated from a Tidal Sediment.</title>
        <authorList>
            <person name="Lee P.A."/>
        </authorList>
    </citation>
    <scope>NUCLEOTIDE SEQUENCE</scope>
    <source>
        <strain evidence="1">YSM-43</strain>
    </source>
</reference>
<evidence type="ECO:0000313" key="1">
    <source>
        <dbReference type="EMBL" id="UOX35332.1"/>
    </source>
</evidence>
<keyword evidence="2" id="KW-1185">Reference proteome</keyword>
<evidence type="ECO:0000313" key="2">
    <source>
        <dbReference type="Proteomes" id="UP000830454"/>
    </source>
</evidence>
<sequence>MLQFIHNDFKLDLSHLKVTFVSENIWFKKEINSDYSFPFIIPFDEWAKISNSAHYNSLNGVIKFSGRLYRDGMISTATLKVEDVQGKFVSAVIYSGLENLTCFDKKLSDLELDNFTVADIRTHALTIITQDYPAVNYNFPMIHTDKYKEIEGFSSFENVLNKIKEGLYVENTVDSATNLDLVRNIMQPLPYLMHVVKKGFESDGYDLQGDILSIDEFNKTLIFRDGNYYEETKKEVIPFQIEISQHVSSEGFFFVNFALDAEVVNFFKEVIIEKKGTYNLFGDIKSFQYKRFKHPVPFLYMTPLSYKLTKISAGTSTTILIYNQEIDTDLTGANLGYYSVSPNASIDLNVDFEAGDVLRFEKQEARRDLTPVILEDYPYVIDMSIIPVRYKNSDNTPILSILDRNEINLTQVVPDMTFGDLIAQLMILKKLDLRLEGNIIYMNYVQTQLDRSNAINVSNNDIEEPIIKYNDERSYELSFSDGKSHDLYKYDSVFIDINGSIINDYIIKKDTTPIKIDLLPYPVVQRGDIKTALAFDQETSKLRVVFFNSVDDQDDNLYVYPVCHELSNMLIPGIYTRNYKDWLFFLINSRTFEWNFIISVEKFRSITAQSLIYAYNNFHVFTELEQERMNHLYWRVTAKTESLI</sequence>
<organism evidence="1 2">
    <name type="scientific">Flavobacterium sediminilitoris</name>
    <dbReference type="NCBI Taxonomy" id="2024526"/>
    <lineage>
        <taxon>Bacteria</taxon>
        <taxon>Pseudomonadati</taxon>
        <taxon>Bacteroidota</taxon>
        <taxon>Flavobacteriia</taxon>
        <taxon>Flavobacteriales</taxon>
        <taxon>Flavobacteriaceae</taxon>
        <taxon>Flavobacterium</taxon>
    </lineage>
</organism>
<gene>
    <name evidence="1" type="ORF">LXD69_07375</name>
</gene>
<dbReference type="Proteomes" id="UP000830454">
    <property type="component" value="Chromosome"/>
</dbReference>
<dbReference type="EMBL" id="CP090145">
    <property type="protein sequence ID" value="UOX35332.1"/>
    <property type="molecule type" value="Genomic_DNA"/>
</dbReference>
<proteinExistence type="predicted"/>
<accession>A0ABY4HT34</accession>
<protein>
    <submittedName>
        <fullName evidence="1">Uncharacterized protein</fullName>
    </submittedName>
</protein>
<name>A0ABY4HT34_9FLAO</name>